<dbReference type="PANTHER" id="PTHR43394">
    <property type="entry name" value="ATP-DEPENDENT PERMEASE MDL1, MITOCHONDRIAL"/>
    <property type="match status" value="1"/>
</dbReference>
<feature type="transmembrane region" description="Helical" evidence="6">
    <location>
        <begin position="155"/>
        <end position="171"/>
    </location>
</feature>
<evidence type="ECO:0000259" key="7">
    <source>
        <dbReference type="PROSITE" id="PS50893"/>
    </source>
</evidence>
<feature type="transmembrane region" description="Helical" evidence="6">
    <location>
        <begin position="12"/>
        <end position="40"/>
    </location>
</feature>
<dbReference type="Pfam" id="PF00664">
    <property type="entry name" value="ABC_membrane"/>
    <property type="match status" value="1"/>
</dbReference>
<evidence type="ECO:0000313" key="9">
    <source>
        <dbReference type="EMBL" id="MBB5049571.1"/>
    </source>
</evidence>
<dbReference type="InterPro" id="IPR011527">
    <property type="entry name" value="ABC1_TM_dom"/>
</dbReference>
<dbReference type="GO" id="GO:0005886">
    <property type="term" value="C:plasma membrane"/>
    <property type="evidence" value="ECO:0007669"/>
    <property type="project" value="UniProtKB-SubCell"/>
</dbReference>
<keyword evidence="3 6" id="KW-0812">Transmembrane</keyword>
<name>A0A7W7Z7R3_9BRAD</name>
<keyword evidence="4 6" id="KW-1133">Transmembrane helix</keyword>
<dbReference type="InterPro" id="IPR027417">
    <property type="entry name" value="P-loop_NTPase"/>
</dbReference>
<evidence type="ECO:0000256" key="5">
    <source>
        <dbReference type="ARBA" id="ARBA00023136"/>
    </source>
</evidence>
<dbReference type="InterPro" id="IPR036640">
    <property type="entry name" value="ABC1_TM_sf"/>
</dbReference>
<dbReference type="Pfam" id="PF00005">
    <property type="entry name" value="ABC_tran"/>
    <property type="match status" value="1"/>
</dbReference>
<evidence type="ECO:0000256" key="4">
    <source>
        <dbReference type="ARBA" id="ARBA00022989"/>
    </source>
</evidence>
<feature type="transmembrane region" description="Helical" evidence="6">
    <location>
        <begin position="131"/>
        <end position="149"/>
    </location>
</feature>
<dbReference type="AlphaFoldDB" id="A0A7W7Z7R3"/>
<dbReference type="InterPro" id="IPR003439">
    <property type="entry name" value="ABC_transporter-like_ATP-bd"/>
</dbReference>
<comment type="subcellular location">
    <subcellularLocation>
        <location evidence="1">Cell membrane</location>
        <topology evidence="1">Multi-pass membrane protein</topology>
    </subcellularLocation>
</comment>
<evidence type="ECO:0000256" key="1">
    <source>
        <dbReference type="ARBA" id="ARBA00004651"/>
    </source>
</evidence>
<proteinExistence type="predicted"/>
<organism evidence="9 10">
    <name type="scientific">Rhodopseudomonas rhenobacensis</name>
    <dbReference type="NCBI Taxonomy" id="87461"/>
    <lineage>
        <taxon>Bacteria</taxon>
        <taxon>Pseudomonadati</taxon>
        <taxon>Pseudomonadota</taxon>
        <taxon>Alphaproteobacteria</taxon>
        <taxon>Hyphomicrobiales</taxon>
        <taxon>Nitrobacteraceae</taxon>
        <taxon>Rhodopseudomonas</taxon>
    </lineage>
</organism>
<feature type="domain" description="ABC transporter" evidence="7">
    <location>
        <begin position="329"/>
        <end position="562"/>
    </location>
</feature>
<dbReference type="GO" id="GO:0016887">
    <property type="term" value="F:ATP hydrolysis activity"/>
    <property type="evidence" value="ECO:0007669"/>
    <property type="project" value="InterPro"/>
</dbReference>
<dbReference type="Gene3D" id="3.40.50.300">
    <property type="entry name" value="P-loop containing nucleotide triphosphate hydrolases"/>
    <property type="match status" value="1"/>
</dbReference>
<dbReference type="Proteomes" id="UP000542353">
    <property type="component" value="Unassembled WGS sequence"/>
</dbReference>
<dbReference type="EMBL" id="JACHIH010000040">
    <property type="protein sequence ID" value="MBB5049571.1"/>
    <property type="molecule type" value="Genomic_DNA"/>
</dbReference>
<dbReference type="PROSITE" id="PS50893">
    <property type="entry name" value="ABC_TRANSPORTER_2"/>
    <property type="match status" value="1"/>
</dbReference>
<dbReference type="PANTHER" id="PTHR43394:SF1">
    <property type="entry name" value="ATP-BINDING CASSETTE SUB-FAMILY B MEMBER 10, MITOCHONDRIAL"/>
    <property type="match status" value="1"/>
</dbReference>
<dbReference type="InterPro" id="IPR039421">
    <property type="entry name" value="Type_1_exporter"/>
</dbReference>
<dbReference type="GO" id="GO:0015421">
    <property type="term" value="F:ABC-type oligopeptide transporter activity"/>
    <property type="evidence" value="ECO:0007669"/>
    <property type="project" value="TreeGrafter"/>
</dbReference>
<feature type="transmembrane region" description="Helical" evidence="6">
    <location>
        <begin position="248"/>
        <end position="277"/>
    </location>
</feature>
<dbReference type="GO" id="GO:0005524">
    <property type="term" value="F:ATP binding"/>
    <property type="evidence" value="ECO:0007669"/>
    <property type="project" value="InterPro"/>
</dbReference>
<accession>A0A7W7Z7R3</accession>
<evidence type="ECO:0000259" key="8">
    <source>
        <dbReference type="PROSITE" id="PS50929"/>
    </source>
</evidence>
<sequence>MISAHAKERRGIGIYSTLIATTLALNVLGLCVPLTAQIIFNRILPAPNTTTLPVIVFVALAVTLLEASLRFARNILSIEETLKYNQTLITPVFEQLVRGGAAGSAKAGAAQAIVYFGRVGQVAEDLGGKTVIALAELSFVPVVLGLIFFISPLSGVAVTVSVVIGLAMTMADGWKMNRLARIVSRKTERRYNFLLSVLGAIHSIKALGVEGRVARQYEVFQADLARCNYRMAIAMGRLMNEVAVSNQWLTIVALLCGAYGVAAGSMSIGAVAAVILLSGRLMAPLQRAVFLYIQAKDLCESRAVVAELLGREAGRSVGEGPELSRDGKLDAVGLSFQIESRLSTERYTGLDLQLRKGDFVVIAGSSEAALTHLMRILAGVEKPVSGDVALEGIPPEQISCRALNAGVALVTSTAIMFKGTIRDNITRFGEVTIDQALAVAAMLGVEAQINQLPQGVETAVSGDVVESISASLCQQIAIVRALAHRPRVILLDNADRGLDQLAYANLHRFLAQVRGRATVVIVSEDRNLTSGASRHYVLRPDGLQLDRSQAAEELTTYRGLKL</sequence>
<gene>
    <name evidence="9" type="ORF">HNR60_004352</name>
</gene>
<keyword evidence="2" id="KW-0813">Transport</keyword>
<feature type="transmembrane region" description="Helical" evidence="6">
    <location>
        <begin position="52"/>
        <end position="72"/>
    </location>
</feature>
<dbReference type="RefSeq" id="WP_184261965.1">
    <property type="nucleotide sequence ID" value="NZ_JACHIH010000040.1"/>
</dbReference>
<keyword evidence="5 6" id="KW-0472">Membrane</keyword>
<keyword evidence="2" id="KW-0762">Sugar transport</keyword>
<protein>
    <submittedName>
        <fullName evidence="9">ABC-type bacteriocin/lantibiotic exporter with double-glycine peptidase domain</fullName>
    </submittedName>
</protein>
<evidence type="ECO:0000256" key="3">
    <source>
        <dbReference type="ARBA" id="ARBA00022692"/>
    </source>
</evidence>
<comment type="caution">
    <text evidence="9">The sequence shown here is derived from an EMBL/GenBank/DDBJ whole genome shotgun (WGS) entry which is preliminary data.</text>
</comment>
<reference evidence="9 10" key="1">
    <citation type="submission" date="2020-08" db="EMBL/GenBank/DDBJ databases">
        <title>Genomic Encyclopedia of Type Strains, Phase IV (KMG-IV): sequencing the most valuable type-strain genomes for metagenomic binning, comparative biology and taxonomic classification.</title>
        <authorList>
            <person name="Goeker M."/>
        </authorList>
    </citation>
    <scope>NUCLEOTIDE SEQUENCE [LARGE SCALE GENOMIC DNA]</scope>
    <source>
        <strain evidence="9 10">DSM 12706</strain>
    </source>
</reference>
<evidence type="ECO:0000256" key="6">
    <source>
        <dbReference type="SAM" id="Phobius"/>
    </source>
</evidence>
<evidence type="ECO:0000256" key="2">
    <source>
        <dbReference type="ARBA" id="ARBA00022597"/>
    </source>
</evidence>
<dbReference type="PROSITE" id="PS50929">
    <property type="entry name" value="ABC_TM1F"/>
    <property type="match status" value="1"/>
</dbReference>
<dbReference type="SUPFAM" id="SSF52540">
    <property type="entry name" value="P-loop containing nucleoside triphosphate hydrolases"/>
    <property type="match status" value="1"/>
</dbReference>
<dbReference type="Gene3D" id="1.20.1560.10">
    <property type="entry name" value="ABC transporter type 1, transmembrane domain"/>
    <property type="match status" value="1"/>
</dbReference>
<keyword evidence="10" id="KW-1185">Reference proteome</keyword>
<evidence type="ECO:0000313" key="10">
    <source>
        <dbReference type="Proteomes" id="UP000542353"/>
    </source>
</evidence>
<feature type="domain" description="ABC transmembrane type-1" evidence="8">
    <location>
        <begin position="18"/>
        <end position="297"/>
    </location>
</feature>
<dbReference type="SUPFAM" id="SSF90123">
    <property type="entry name" value="ABC transporter transmembrane region"/>
    <property type="match status" value="1"/>
</dbReference>